<dbReference type="KEGG" id="soe:110803722"/>
<keyword evidence="6" id="KW-0694">RNA-binding</keyword>
<dbReference type="GO" id="GO:0003724">
    <property type="term" value="F:RNA helicase activity"/>
    <property type="evidence" value="ECO:0000318"/>
    <property type="project" value="GO_Central"/>
</dbReference>
<sequence length="676" mass="73902">MAATATVSPGPRYAPEDPSLPKPWRGLVDGKTGYLYFWNPETNVTQYERPGSSSHGCSIPSRPFSGYVSSSAQVQQSSNGHKDDNDDKYNRGSSGERIQQSARGGNTPNEAVSERSTIEHVPVDAVSGLSAEAYRRRHEISVSGTGVPPPFITFEATGFPSELLKEVHQAGFSAPTPIQAQSWPIAMQGQDIVAIAKTGSGKTLGYLLPGFMHLKQRRNNPQMGPTVLVLSPTRELATQIQDEAVKFGRSSRIACTCLYGGAPKGPQLKELDRGVDIVVATPGRLNDILETRRVSLNQVSYLVLDEADRMLDMGFEPQIRKIVKELPTRRQTLMYTATWPKEVRKIAADLLSNAVQVNIGNADELVANKSITQHVEVLSSMEKQRRLEQILRAEEPGSKIIIFCSTKKMCDLLARNLSRQFGAAAIHGDKSQSERDHVLNQFRSGRSPVLVATDVAARGLDVKDIRVVVNYDFPTGIEDYVHRIGRTGRAGATGVAYSFFNDQDSKYASDLVKILEGANQKVPQEVRDMALRGGGGGMGRFRRFGSGSGGRDGGRGGRSDSSYGGRDGGRGRDRYDSYDRGYQARGRSRSPSPTGQKAWGGNQVKDQGWSRGRSRSRSPEKINKGQPGKSFHEMMMEKTRSSPMFPQKTPAADYGNGQSAWGKSNDEEEEEGAIPS</sequence>
<name>A0A9R0KBQ3_SPIOL</name>
<dbReference type="PROSITE" id="PS01159">
    <property type="entry name" value="WW_DOMAIN_1"/>
    <property type="match status" value="1"/>
</dbReference>
<accession>A0A9R0KBQ3</accession>
<dbReference type="SUPFAM" id="SSF51045">
    <property type="entry name" value="WW domain"/>
    <property type="match status" value="1"/>
</dbReference>
<dbReference type="InterPro" id="IPR027417">
    <property type="entry name" value="P-loop_NTPase"/>
</dbReference>
<keyword evidence="3 8" id="KW-0378">Hydrolase</keyword>
<keyword evidence="5 8" id="KW-0067">ATP-binding</keyword>
<evidence type="ECO:0000256" key="7">
    <source>
        <dbReference type="PROSITE-ProRule" id="PRU00552"/>
    </source>
</evidence>
<feature type="compositionally biased region" description="Basic and acidic residues" evidence="9">
    <location>
        <begin position="567"/>
        <end position="579"/>
    </location>
</feature>
<feature type="region of interest" description="Disordered" evidence="9">
    <location>
        <begin position="47"/>
        <end position="119"/>
    </location>
</feature>
<reference evidence="14" key="1">
    <citation type="journal article" date="2021" name="Nat. Commun.">
        <title>Genomic analyses provide insights into spinach domestication and the genetic basis of agronomic traits.</title>
        <authorList>
            <person name="Cai X."/>
            <person name="Sun X."/>
            <person name="Xu C."/>
            <person name="Sun H."/>
            <person name="Wang X."/>
            <person name="Ge C."/>
            <person name="Zhang Z."/>
            <person name="Wang Q."/>
            <person name="Fei Z."/>
            <person name="Jiao C."/>
            <person name="Wang Q."/>
        </authorList>
    </citation>
    <scope>NUCLEOTIDE SEQUENCE [LARGE SCALE GENOMIC DNA]</scope>
    <source>
        <strain evidence="14">cv. Varoflay</strain>
    </source>
</reference>
<dbReference type="PROSITE" id="PS51194">
    <property type="entry name" value="HELICASE_CTER"/>
    <property type="match status" value="1"/>
</dbReference>
<dbReference type="GO" id="GO:0016787">
    <property type="term" value="F:hydrolase activity"/>
    <property type="evidence" value="ECO:0007669"/>
    <property type="project" value="UniProtKB-KW"/>
</dbReference>
<feature type="region of interest" description="Disordered" evidence="9">
    <location>
        <begin position="525"/>
        <end position="676"/>
    </location>
</feature>
<dbReference type="OrthoDB" id="196131at2759"/>
<dbReference type="CDD" id="cd18787">
    <property type="entry name" value="SF2_C_DEAD"/>
    <property type="match status" value="1"/>
</dbReference>
<organism evidence="14 15">
    <name type="scientific">Spinacia oleracea</name>
    <name type="common">Spinach</name>
    <dbReference type="NCBI Taxonomy" id="3562"/>
    <lineage>
        <taxon>Eukaryota</taxon>
        <taxon>Viridiplantae</taxon>
        <taxon>Streptophyta</taxon>
        <taxon>Embryophyta</taxon>
        <taxon>Tracheophyta</taxon>
        <taxon>Spermatophyta</taxon>
        <taxon>Magnoliopsida</taxon>
        <taxon>eudicotyledons</taxon>
        <taxon>Gunneridae</taxon>
        <taxon>Pentapetalae</taxon>
        <taxon>Caryophyllales</taxon>
        <taxon>Chenopodiaceae</taxon>
        <taxon>Chenopodioideae</taxon>
        <taxon>Anserineae</taxon>
        <taxon>Spinacia</taxon>
    </lineage>
</organism>
<feature type="compositionally biased region" description="Acidic residues" evidence="9">
    <location>
        <begin position="666"/>
        <end position="676"/>
    </location>
</feature>
<protein>
    <recommendedName>
        <fullName evidence="1">RNA helicase</fullName>
        <ecNumber evidence="1">3.6.4.13</ecNumber>
    </recommendedName>
</protein>
<dbReference type="FunFam" id="3.40.50.300:FF:000008">
    <property type="entry name" value="ATP-dependent RNA helicase RhlB"/>
    <property type="match status" value="1"/>
</dbReference>
<dbReference type="PROSITE" id="PS00039">
    <property type="entry name" value="DEAD_ATP_HELICASE"/>
    <property type="match status" value="1"/>
</dbReference>
<gene>
    <name evidence="15" type="primary">LOC110803722</name>
</gene>
<dbReference type="SMART" id="SM00490">
    <property type="entry name" value="HELICc"/>
    <property type="match status" value="1"/>
</dbReference>
<dbReference type="Pfam" id="PF00397">
    <property type="entry name" value="WW"/>
    <property type="match status" value="1"/>
</dbReference>
<dbReference type="PROSITE" id="PS51192">
    <property type="entry name" value="HELICASE_ATP_BIND_1"/>
    <property type="match status" value="1"/>
</dbReference>
<dbReference type="InterPro" id="IPR011545">
    <property type="entry name" value="DEAD/DEAH_box_helicase_dom"/>
</dbReference>
<feature type="domain" description="Helicase ATP-binding" evidence="11">
    <location>
        <begin position="183"/>
        <end position="357"/>
    </location>
</feature>
<dbReference type="InterPro" id="IPR036020">
    <property type="entry name" value="WW_dom_sf"/>
</dbReference>
<feature type="region of interest" description="Disordered" evidence="9">
    <location>
        <begin position="1"/>
        <end position="25"/>
    </location>
</feature>
<dbReference type="PROSITE" id="PS51195">
    <property type="entry name" value="Q_MOTIF"/>
    <property type="match status" value="1"/>
</dbReference>
<dbReference type="SMART" id="SM00456">
    <property type="entry name" value="WW"/>
    <property type="match status" value="1"/>
</dbReference>
<evidence type="ECO:0000259" key="10">
    <source>
        <dbReference type="PROSITE" id="PS50020"/>
    </source>
</evidence>
<reference evidence="15" key="2">
    <citation type="submission" date="2025-08" db="UniProtKB">
        <authorList>
            <consortium name="RefSeq"/>
        </authorList>
    </citation>
    <scope>IDENTIFICATION</scope>
    <source>
        <tissue evidence="15">Leaf</tissue>
    </source>
</reference>
<evidence type="ECO:0000313" key="15">
    <source>
        <dbReference type="RefSeq" id="XP_021864953.1"/>
    </source>
</evidence>
<dbReference type="InterPro" id="IPR001650">
    <property type="entry name" value="Helicase_C-like"/>
</dbReference>
<keyword evidence="4 8" id="KW-0347">Helicase</keyword>
<dbReference type="PANTHER" id="PTHR47958">
    <property type="entry name" value="ATP-DEPENDENT RNA HELICASE DBP3"/>
    <property type="match status" value="1"/>
</dbReference>
<dbReference type="Gene3D" id="2.20.70.10">
    <property type="match status" value="1"/>
</dbReference>
<dbReference type="InterPro" id="IPR014014">
    <property type="entry name" value="RNA_helicase_DEAD_Q_motif"/>
</dbReference>
<evidence type="ECO:0000256" key="5">
    <source>
        <dbReference type="ARBA" id="ARBA00022840"/>
    </source>
</evidence>
<evidence type="ECO:0000256" key="2">
    <source>
        <dbReference type="ARBA" id="ARBA00022741"/>
    </source>
</evidence>
<evidence type="ECO:0000256" key="4">
    <source>
        <dbReference type="ARBA" id="ARBA00022806"/>
    </source>
</evidence>
<evidence type="ECO:0000259" key="13">
    <source>
        <dbReference type="PROSITE" id="PS51195"/>
    </source>
</evidence>
<dbReference type="GO" id="GO:0003729">
    <property type="term" value="F:mRNA binding"/>
    <property type="evidence" value="ECO:0000318"/>
    <property type="project" value="GO_Central"/>
</dbReference>
<evidence type="ECO:0000256" key="6">
    <source>
        <dbReference type="ARBA" id="ARBA00022884"/>
    </source>
</evidence>
<feature type="domain" description="DEAD-box RNA helicase Q" evidence="13">
    <location>
        <begin position="152"/>
        <end position="180"/>
    </location>
</feature>
<dbReference type="InterPro" id="IPR014001">
    <property type="entry name" value="Helicase_ATP-bd"/>
</dbReference>
<evidence type="ECO:0000259" key="11">
    <source>
        <dbReference type="PROSITE" id="PS51192"/>
    </source>
</evidence>
<dbReference type="SUPFAM" id="SSF52540">
    <property type="entry name" value="P-loop containing nucleoside triphosphate hydrolases"/>
    <property type="match status" value="1"/>
</dbReference>
<feature type="compositionally biased region" description="Polar residues" evidence="9">
    <location>
        <begin position="91"/>
        <end position="110"/>
    </location>
</feature>
<dbReference type="AlphaFoldDB" id="A0A9R0KBQ3"/>
<dbReference type="FunFam" id="3.40.50.300:FF:000079">
    <property type="entry name" value="probable ATP-dependent RNA helicase DDX17"/>
    <property type="match status" value="1"/>
</dbReference>
<dbReference type="Gene3D" id="3.40.50.300">
    <property type="entry name" value="P-loop containing nucleotide triphosphate hydrolases"/>
    <property type="match status" value="2"/>
</dbReference>
<feature type="compositionally biased region" description="Basic and acidic residues" evidence="9">
    <location>
        <begin position="80"/>
        <end position="90"/>
    </location>
</feature>
<feature type="compositionally biased region" description="Low complexity" evidence="9">
    <location>
        <begin position="68"/>
        <end position="78"/>
    </location>
</feature>
<dbReference type="InterPro" id="IPR001202">
    <property type="entry name" value="WW_dom"/>
</dbReference>
<dbReference type="InterPro" id="IPR000629">
    <property type="entry name" value="RNA-helicase_DEAD-box_CS"/>
</dbReference>
<comment type="similarity">
    <text evidence="8">Belongs to the DEAD box helicase family.</text>
</comment>
<dbReference type="GeneID" id="110803722"/>
<keyword evidence="2 8" id="KW-0547">Nucleotide-binding</keyword>
<dbReference type="Pfam" id="PF00270">
    <property type="entry name" value="DEAD"/>
    <property type="match status" value="1"/>
</dbReference>
<dbReference type="Pfam" id="PF00271">
    <property type="entry name" value="Helicase_C"/>
    <property type="match status" value="1"/>
</dbReference>
<dbReference type="CDD" id="cd00201">
    <property type="entry name" value="WW"/>
    <property type="match status" value="1"/>
</dbReference>
<evidence type="ECO:0000256" key="9">
    <source>
        <dbReference type="SAM" id="MobiDB-lite"/>
    </source>
</evidence>
<dbReference type="PROSITE" id="PS50020">
    <property type="entry name" value="WW_DOMAIN_2"/>
    <property type="match status" value="1"/>
</dbReference>
<evidence type="ECO:0000256" key="8">
    <source>
        <dbReference type="RuleBase" id="RU000492"/>
    </source>
</evidence>
<feature type="domain" description="WW" evidence="10">
    <location>
        <begin position="18"/>
        <end position="52"/>
    </location>
</feature>
<evidence type="ECO:0000256" key="3">
    <source>
        <dbReference type="ARBA" id="ARBA00022801"/>
    </source>
</evidence>
<keyword evidence="14" id="KW-1185">Reference proteome</keyword>
<dbReference type="EC" id="3.6.4.13" evidence="1"/>
<feature type="short sequence motif" description="Q motif" evidence="7">
    <location>
        <begin position="152"/>
        <end position="180"/>
    </location>
</feature>
<dbReference type="GO" id="GO:0005524">
    <property type="term" value="F:ATP binding"/>
    <property type="evidence" value="ECO:0007669"/>
    <property type="project" value="UniProtKB-KW"/>
</dbReference>
<feature type="compositionally biased region" description="Basic and acidic residues" evidence="9">
    <location>
        <begin position="630"/>
        <end position="640"/>
    </location>
</feature>
<feature type="compositionally biased region" description="Polar residues" evidence="9">
    <location>
        <begin position="47"/>
        <end position="56"/>
    </location>
</feature>
<evidence type="ECO:0000256" key="1">
    <source>
        <dbReference type="ARBA" id="ARBA00012552"/>
    </source>
</evidence>
<feature type="domain" description="Helicase C-terminal" evidence="12">
    <location>
        <begin position="386"/>
        <end position="530"/>
    </location>
</feature>
<evidence type="ECO:0000313" key="14">
    <source>
        <dbReference type="Proteomes" id="UP000813463"/>
    </source>
</evidence>
<evidence type="ECO:0000259" key="12">
    <source>
        <dbReference type="PROSITE" id="PS51194"/>
    </source>
</evidence>
<dbReference type="RefSeq" id="XP_021864953.1">
    <property type="nucleotide sequence ID" value="XM_022009261.2"/>
</dbReference>
<dbReference type="Proteomes" id="UP000813463">
    <property type="component" value="Chromosome 4"/>
</dbReference>
<proteinExistence type="inferred from homology"/>
<dbReference type="SMART" id="SM00487">
    <property type="entry name" value="DEXDc"/>
    <property type="match status" value="1"/>
</dbReference>